<gene>
    <name evidence="2" type="ORF">IW261DRAFT_1422950</name>
</gene>
<evidence type="ECO:0000256" key="1">
    <source>
        <dbReference type="SAM" id="SignalP"/>
    </source>
</evidence>
<comment type="caution">
    <text evidence="2">The sequence shown here is derived from an EMBL/GenBank/DDBJ whole genome shotgun (WGS) entry which is preliminary data.</text>
</comment>
<dbReference type="Proteomes" id="UP001175227">
    <property type="component" value="Unassembled WGS sequence"/>
</dbReference>
<dbReference type="EMBL" id="JAUEPR010000027">
    <property type="protein sequence ID" value="KAK0474362.1"/>
    <property type="molecule type" value="Genomic_DNA"/>
</dbReference>
<name>A0AA39NYQ6_9AGAR</name>
<dbReference type="AlphaFoldDB" id="A0AA39NYQ6"/>
<keyword evidence="1" id="KW-0732">Signal</keyword>
<organism evidence="2 3">
    <name type="scientific">Armillaria novae-zelandiae</name>
    <dbReference type="NCBI Taxonomy" id="153914"/>
    <lineage>
        <taxon>Eukaryota</taxon>
        <taxon>Fungi</taxon>
        <taxon>Dikarya</taxon>
        <taxon>Basidiomycota</taxon>
        <taxon>Agaricomycotina</taxon>
        <taxon>Agaricomycetes</taxon>
        <taxon>Agaricomycetidae</taxon>
        <taxon>Agaricales</taxon>
        <taxon>Marasmiineae</taxon>
        <taxon>Physalacriaceae</taxon>
        <taxon>Armillaria</taxon>
    </lineage>
</organism>
<reference evidence="2" key="1">
    <citation type="submission" date="2023-06" db="EMBL/GenBank/DDBJ databases">
        <authorList>
            <consortium name="Lawrence Berkeley National Laboratory"/>
            <person name="Ahrendt S."/>
            <person name="Sahu N."/>
            <person name="Indic B."/>
            <person name="Wong-Bajracharya J."/>
            <person name="Merenyi Z."/>
            <person name="Ke H.-M."/>
            <person name="Monk M."/>
            <person name="Kocsube S."/>
            <person name="Drula E."/>
            <person name="Lipzen A."/>
            <person name="Balint B."/>
            <person name="Henrissat B."/>
            <person name="Andreopoulos B."/>
            <person name="Martin F.M."/>
            <person name="Harder C.B."/>
            <person name="Rigling D."/>
            <person name="Ford K.L."/>
            <person name="Foster G.D."/>
            <person name="Pangilinan J."/>
            <person name="Papanicolaou A."/>
            <person name="Barry K."/>
            <person name="LaButti K."/>
            <person name="Viragh M."/>
            <person name="Koriabine M."/>
            <person name="Yan M."/>
            <person name="Riley R."/>
            <person name="Champramary S."/>
            <person name="Plett K.L."/>
            <person name="Tsai I.J."/>
            <person name="Slot J."/>
            <person name="Sipos G."/>
            <person name="Plett J."/>
            <person name="Nagy L.G."/>
            <person name="Grigoriev I.V."/>
        </authorList>
    </citation>
    <scope>NUCLEOTIDE SEQUENCE</scope>
    <source>
        <strain evidence="2">ICMP 16352</strain>
    </source>
</reference>
<feature type="chain" id="PRO_5041211125" evidence="1">
    <location>
        <begin position="22"/>
        <end position="149"/>
    </location>
</feature>
<protein>
    <submittedName>
        <fullName evidence="2">Uncharacterized protein</fullName>
    </submittedName>
</protein>
<evidence type="ECO:0000313" key="2">
    <source>
        <dbReference type="EMBL" id="KAK0474362.1"/>
    </source>
</evidence>
<sequence length="149" mass="17138">MFNVVWFSAILILKLSSDLHSNLVTDVMVDDVLDVDDVLHHEFRYTAKYIIRMHIQKCLAPFIPPNRWKSFFHLLKTSRAAIAGSVALAVLSPDPRQWFPDDLNIVVPLGRSNQWSRFLLTAKFIELPTHNITSRKFSVVNTHINASIR</sequence>
<accession>A0AA39NYQ6</accession>
<feature type="signal peptide" evidence="1">
    <location>
        <begin position="1"/>
        <end position="21"/>
    </location>
</feature>
<keyword evidence="3" id="KW-1185">Reference proteome</keyword>
<proteinExistence type="predicted"/>
<evidence type="ECO:0000313" key="3">
    <source>
        <dbReference type="Proteomes" id="UP001175227"/>
    </source>
</evidence>